<comment type="caution">
    <text evidence="2">The sequence shown here is derived from an EMBL/GenBank/DDBJ whole genome shotgun (WGS) entry which is preliminary data.</text>
</comment>
<sequence>MTGTGGPRAAFRKASAPRAASTVPGPRVAFREASGPRARRLTLDLVAAAVLAGCATGTTEADPGTPDAPPASTGTV</sequence>
<gene>
    <name evidence="2" type="ORF">JS521_19500</name>
</gene>
<evidence type="ECO:0000256" key="1">
    <source>
        <dbReference type="SAM" id="MobiDB-lite"/>
    </source>
</evidence>
<feature type="region of interest" description="Disordered" evidence="1">
    <location>
        <begin position="1"/>
        <end position="36"/>
    </location>
</feature>
<evidence type="ECO:0000313" key="3">
    <source>
        <dbReference type="Proteomes" id="UP000712045"/>
    </source>
</evidence>
<accession>A0ABS2HZD4</accession>
<feature type="non-terminal residue" evidence="2">
    <location>
        <position position="76"/>
    </location>
</feature>
<organism evidence="2 3">
    <name type="scientific">Streptomyces durocortorensis</name>
    <dbReference type="NCBI Taxonomy" id="2811104"/>
    <lineage>
        <taxon>Bacteria</taxon>
        <taxon>Bacillati</taxon>
        <taxon>Actinomycetota</taxon>
        <taxon>Actinomycetes</taxon>
        <taxon>Kitasatosporales</taxon>
        <taxon>Streptomycetaceae</taxon>
        <taxon>Streptomyces</taxon>
    </lineage>
</organism>
<keyword evidence="3" id="KW-1185">Reference proteome</keyword>
<dbReference type="Proteomes" id="UP000712045">
    <property type="component" value="Unassembled WGS sequence"/>
</dbReference>
<protein>
    <submittedName>
        <fullName evidence="2">Uncharacterized protein</fullName>
    </submittedName>
</protein>
<evidence type="ECO:0000313" key="2">
    <source>
        <dbReference type="EMBL" id="MBM7055995.1"/>
    </source>
</evidence>
<name>A0ABS2HZD4_9ACTN</name>
<feature type="compositionally biased region" description="Low complexity" evidence="1">
    <location>
        <begin position="7"/>
        <end position="21"/>
    </location>
</feature>
<dbReference type="EMBL" id="JAFEUF010000099">
    <property type="protein sequence ID" value="MBM7055995.1"/>
    <property type="molecule type" value="Genomic_DNA"/>
</dbReference>
<feature type="region of interest" description="Disordered" evidence="1">
    <location>
        <begin position="56"/>
        <end position="76"/>
    </location>
</feature>
<reference evidence="2 3" key="1">
    <citation type="submission" date="2021-02" db="EMBL/GenBank/DDBJ databases">
        <title>Genome Streptomyces sp. RHZ10.</title>
        <authorList>
            <person name="Besaury L."/>
        </authorList>
    </citation>
    <scope>NUCLEOTIDE SEQUENCE [LARGE SCALE GENOMIC DNA]</scope>
    <source>
        <strain evidence="2 3">RHZ10</strain>
    </source>
</reference>
<proteinExistence type="predicted"/>